<comment type="caution">
    <text evidence="1">The sequence shown here is derived from an EMBL/GenBank/DDBJ whole genome shotgun (WGS) entry which is preliminary data.</text>
</comment>
<evidence type="ECO:0000313" key="2">
    <source>
        <dbReference type="Proteomes" id="UP000237438"/>
    </source>
</evidence>
<reference evidence="1 2" key="1">
    <citation type="submission" date="2017-10" db="EMBL/GenBank/DDBJ databases">
        <title>Development of genomic resources for the powdery mildew, Erysiphe pulchra.</title>
        <authorList>
            <person name="Wadl P.A."/>
            <person name="Mack B.M."/>
            <person name="Moore G."/>
            <person name="Beltz S.B."/>
        </authorList>
    </citation>
    <scope>NUCLEOTIDE SEQUENCE [LARGE SCALE GENOMIC DNA]</scope>
    <source>
        <strain evidence="1">Cflorida</strain>
    </source>
</reference>
<dbReference type="AlphaFoldDB" id="A0A2S4PNV7"/>
<accession>A0A2S4PNV7</accession>
<keyword evidence="2" id="KW-1185">Reference proteome</keyword>
<evidence type="ECO:0000313" key="1">
    <source>
        <dbReference type="EMBL" id="POS83718.1"/>
    </source>
</evidence>
<protein>
    <submittedName>
        <fullName evidence="1">Uncharacterized protein</fullName>
    </submittedName>
</protein>
<name>A0A2S4PNV7_9PEZI</name>
<organism evidence="1 2">
    <name type="scientific">Erysiphe pulchra</name>
    <dbReference type="NCBI Taxonomy" id="225359"/>
    <lineage>
        <taxon>Eukaryota</taxon>
        <taxon>Fungi</taxon>
        <taxon>Dikarya</taxon>
        <taxon>Ascomycota</taxon>
        <taxon>Pezizomycotina</taxon>
        <taxon>Leotiomycetes</taxon>
        <taxon>Erysiphales</taxon>
        <taxon>Erysiphaceae</taxon>
        <taxon>Erysiphe</taxon>
    </lineage>
</organism>
<dbReference type="Proteomes" id="UP000237438">
    <property type="component" value="Unassembled WGS sequence"/>
</dbReference>
<gene>
    <name evidence="1" type="ORF">EPUL_005808</name>
</gene>
<proteinExistence type="predicted"/>
<dbReference type="EMBL" id="PEDP01001402">
    <property type="protein sequence ID" value="POS83718.1"/>
    <property type="molecule type" value="Genomic_DNA"/>
</dbReference>
<sequence length="282" mass="32491">MIVRLANNRFAKCWRVDSQRSEASIYSVEGSNGYECGSEFILDSTIIEFARIARENLNNGNYYPLRYRGNLYNENLGYKIWPIYHIILALHRTPTAPRTGTFFIVINSTGQLRDVIARTSKNNHIRCMRASKHPDADQLSKTFAKTPRFGYICHDVFYDDNYLQRVSQIVQSKATKQPKSFFRHHDGAPFYSPCILWPLNTNGISLKVNPEDKNLLALAPDFSVMHIVIEDEKNLIPCEKVVVPGDRDRNIYRITSDIFSHKELALSTGIVSKKRKFFSYLT</sequence>